<gene>
    <name evidence="2" type="ORF">GCM10009688_03700</name>
</gene>
<accession>A0ABN2NU51</accession>
<dbReference type="EMBL" id="BAAALV010000001">
    <property type="protein sequence ID" value="GAA1903033.1"/>
    <property type="molecule type" value="Genomic_DNA"/>
</dbReference>
<organism evidence="2 3">
    <name type="scientific">Arthrobacter gandavensis</name>
    <dbReference type="NCBI Taxonomy" id="169960"/>
    <lineage>
        <taxon>Bacteria</taxon>
        <taxon>Bacillati</taxon>
        <taxon>Actinomycetota</taxon>
        <taxon>Actinomycetes</taxon>
        <taxon>Micrococcales</taxon>
        <taxon>Micrococcaceae</taxon>
        <taxon>Arthrobacter</taxon>
    </lineage>
</organism>
<protein>
    <submittedName>
        <fullName evidence="2">Uncharacterized protein</fullName>
    </submittedName>
</protein>
<feature type="signal peptide" evidence="1">
    <location>
        <begin position="1"/>
        <end position="19"/>
    </location>
</feature>
<evidence type="ECO:0000313" key="2">
    <source>
        <dbReference type="EMBL" id="GAA1903033.1"/>
    </source>
</evidence>
<keyword evidence="1" id="KW-0732">Signal</keyword>
<keyword evidence="3" id="KW-1185">Reference proteome</keyword>
<evidence type="ECO:0000313" key="3">
    <source>
        <dbReference type="Proteomes" id="UP001500784"/>
    </source>
</evidence>
<name>A0ABN2NU51_9MICC</name>
<sequence>MKLAIVLFLAAWVGSVAFSAVNEGAVPPVSEFGTIPAPSTAGEISQFCGSGGCWWEMDVDIESPQTARSLVADLGLASERCEPLNVWTLRKTCTGRAEGVGGLRIYLRSDFLLSKY</sequence>
<feature type="chain" id="PRO_5045233286" evidence="1">
    <location>
        <begin position="20"/>
        <end position="116"/>
    </location>
</feature>
<proteinExistence type="predicted"/>
<comment type="caution">
    <text evidence="2">The sequence shown here is derived from an EMBL/GenBank/DDBJ whole genome shotgun (WGS) entry which is preliminary data.</text>
</comment>
<evidence type="ECO:0000256" key="1">
    <source>
        <dbReference type="SAM" id="SignalP"/>
    </source>
</evidence>
<reference evidence="2 3" key="1">
    <citation type="journal article" date="2019" name="Int. J. Syst. Evol. Microbiol.">
        <title>The Global Catalogue of Microorganisms (GCM) 10K type strain sequencing project: providing services to taxonomists for standard genome sequencing and annotation.</title>
        <authorList>
            <consortium name="The Broad Institute Genomics Platform"/>
            <consortium name="The Broad Institute Genome Sequencing Center for Infectious Disease"/>
            <person name="Wu L."/>
            <person name="Ma J."/>
        </authorList>
    </citation>
    <scope>NUCLEOTIDE SEQUENCE [LARGE SCALE GENOMIC DNA]</scope>
    <source>
        <strain evidence="2 3">JCM 13316</strain>
    </source>
</reference>
<dbReference type="Proteomes" id="UP001500784">
    <property type="component" value="Unassembled WGS sequence"/>
</dbReference>